<dbReference type="PANTHER" id="PTHR47447:SF28">
    <property type="entry name" value="PENTACOTRIPEPTIDE-REPEAT REGION OF PRORP DOMAIN-CONTAINING PROTEIN"/>
    <property type="match status" value="1"/>
</dbReference>
<evidence type="ECO:0000256" key="1">
    <source>
        <dbReference type="ARBA" id="ARBA00007626"/>
    </source>
</evidence>
<name>A0A7I8L937_SPIIN</name>
<keyword evidence="2" id="KW-0677">Repeat</keyword>
<protein>
    <submittedName>
        <fullName evidence="4">Uncharacterized protein</fullName>
    </submittedName>
</protein>
<comment type="similarity">
    <text evidence="1">Belongs to the PPR family. P subfamily.</text>
</comment>
<dbReference type="Gene3D" id="1.25.40.10">
    <property type="entry name" value="Tetratricopeptide repeat domain"/>
    <property type="match status" value="3"/>
</dbReference>
<dbReference type="EMBL" id="LR746276">
    <property type="protein sequence ID" value="CAA7406539.1"/>
    <property type="molecule type" value="Genomic_DNA"/>
</dbReference>
<dbReference type="OrthoDB" id="185373at2759"/>
<evidence type="ECO:0000313" key="4">
    <source>
        <dbReference type="EMBL" id="CAA7406539.1"/>
    </source>
</evidence>
<feature type="repeat" description="PPR" evidence="3">
    <location>
        <begin position="480"/>
        <end position="514"/>
    </location>
</feature>
<proteinExistence type="inferred from homology"/>
<gene>
    <name evidence="4" type="ORF">SI8410_13017217</name>
</gene>
<feature type="repeat" description="PPR" evidence="3">
    <location>
        <begin position="305"/>
        <end position="339"/>
    </location>
</feature>
<dbReference type="NCBIfam" id="TIGR00756">
    <property type="entry name" value="PPR"/>
    <property type="match status" value="5"/>
</dbReference>
<feature type="repeat" description="PPR" evidence="3">
    <location>
        <begin position="375"/>
        <end position="409"/>
    </location>
</feature>
<reference evidence="4" key="1">
    <citation type="submission" date="2020-02" db="EMBL/GenBank/DDBJ databases">
        <authorList>
            <person name="Scholz U."/>
            <person name="Mascher M."/>
            <person name="Fiebig A."/>
        </authorList>
    </citation>
    <scope>NUCLEOTIDE SEQUENCE</scope>
</reference>
<feature type="repeat" description="PPR" evidence="3">
    <location>
        <begin position="340"/>
        <end position="374"/>
    </location>
</feature>
<evidence type="ECO:0000313" key="5">
    <source>
        <dbReference type="Proteomes" id="UP000663760"/>
    </source>
</evidence>
<dbReference type="PANTHER" id="PTHR47447">
    <property type="entry name" value="OS03G0856100 PROTEIN"/>
    <property type="match status" value="1"/>
</dbReference>
<dbReference type="PROSITE" id="PS51375">
    <property type="entry name" value="PPR"/>
    <property type="match status" value="6"/>
</dbReference>
<dbReference type="InterPro" id="IPR011990">
    <property type="entry name" value="TPR-like_helical_dom_sf"/>
</dbReference>
<feature type="repeat" description="PPR" evidence="3">
    <location>
        <begin position="445"/>
        <end position="479"/>
    </location>
</feature>
<accession>A0A7I8L937</accession>
<dbReference type="Pfam" id="PF13041">
    <property type="entry name" value="PPR_2"/>
    <property type="match status" value="1"/>
</dbReference>
<evidence type="ECO:0000256" key="2">
    <source>
        <dbReference type="ARBA" id="ARBA00022737"/>
    </source>
</evidence>
<sequence length="535" mass="60368">MNRLFRNFRDFSIKDLGLAFAHDKRISLSWEKSIRFSTKKVETTEGELGQICDLLRERGSWDSLDARLGSVELSSKLVDSVLVHLREPINAKRSLGFFHWCSRRKKHDHGVRSYCLMIHILVQAGLTVDARALLESVILKNSGSDASLSAVVETLLSTYEVVLSGPRVFDLLVQTCSRLRLFDLSLRVCSHLGERGFLPSLISFNTLLHVVQRSDQNDLVWKIYEYMVVNRIYPNQFTVEILAKSMCKAGTLLKVVNILDSIHIKRCSPTVIVNAALVLRIIEQNRVGEGILLVKRMLQKNMILDDVACSLIIHAHCESGNSELAFDSYDDMLKRGHCMNVYVCAALIGLLCREGKTEEANLLLQEMLQAGLNLYEETYNVLIEWFSRSGRLQEALEFCNRMVDEGSLPSCKAANELISRLCEAGNVERADGMLTLLLEKGFVPEESVYSDLISGFGRAGRFQAVLRLYHEVEWRGLSVTVLLYTSVIRSLCLCGKSTEAEKILAVMRGKYMPPTREIHELTSWASDGSQRQPVL</sequence>
<feature type="repeat" description="PPR" evidence="3">
    <location>
        <begin position="410"/>
        <end position="444"/>
    </location>
</feature>
<organism evidence="4 5">
    <name type="scientific">Spirodela intermedia</name>
    <name type="common">Intermediate duckweed</name>
    <dbReference type="NCBI Taxonomy" id="51605"/>
    <lineage>
        <taxon>Eukaryota</taxon>
        <taxon>Viridiplantae</taxon>
        <taxon>Streptophyta</taxon>
        <taxon>Embryophyta</taxon>
        <taxon>Tracheophyta</taxon>
        <taxon>Spermatophyta</taxon>
        <taxon>Magnoliopsida</taxon>
        <taxon>Liliopsida</taxon>
        <taxon>Araceae</taxon>
        <taxon>Lemnoideae</taxon>
        <taxon>Spirodela</taxon>
    </lineage>
</organism>
<evidence type="ECO:0000256" key="3">
    <source>
        <dbReference type="PROSITE-ProRule" id="PRU00708"/>
    </source>
</evidence>
<keyword evidence="5" id="KW-1185">Reference proteome</keyword>
<dbReference type="Proteomes" id="UP000663760">
    <property type="component" value="Chromosome 13"/>
</dbReference>
<dbReference type="Pfam" id="PF01535">
    <property type="entry name" value="PPR"/>
    <property type="match status" value="4"/>
</dbReference>
<dbReference type="AlphaFoldDB" id="A0A7I8L937"/>
<dbReference type="InterPro" id="IPR002885">
    <property type="entry name" value="PPR_rpt"/>
</dbReference>
<dbReference type="Pfam" id="PF13812">
    <property type="entry name" value="PPR_3"/>
    <property type="match status" value="1"/>
</dbReference>